<dbReference type="OrthoDB" id="5244859at2"/>
<reference evidence="4 5" key="1">
    <citation type="submission" date="2019-03" db="EMBL/GenBank/DDBJ databases">
        <title>Whole genome sequence of Arthrobacter sp JH1-1.</title>
        <authorList>
            <person name="Trinh H.N."/>
        </authorList>
    </citation>
    <scope>NUCLEOTIDE SEQUENCE [LARGE SCALE GENOMIC DNA]</scope>
    <source>
        <strain evidence="4 5">JH1-1</strain>
    </source>
</reference>
<dbReference type="Gene3D" id="3.40.50.2020">
    <property type="match status" value="1"/>
</dbReference>
<sequence>MAHGKARFRARDPDLAGTRTDAARHRGRHGAVIATIAQGLADAFTEILSVLAPEECVCCGAEDSALCGACARRLRLLCARPFRAEAQAPALLTVDGSVLVPVVAAGHYRDELAQALLSFKHLGQGRLAATLAPALGKAIRAAVGDASNICLVPVPSSNAAFRRRGFSPVHLLLSHLRRRKALPGVEVKDVLKKTGPGLAGLIGMAGVLRIADRWTTGAAGGQKGLGRGERARRVRGSMRVRAVFRAGPLDGVPCVIVDDVLTTGATLAEAARAVSTAGGTVCGAVVLAATRPPTGSDPPKPAGRHILRRLKPKNK</sequence>
<protein>
    <submittedName>
        <fullName evidence="4">ComF family protein</fullName>
    </submittedName>
</protein>
<dbReference type="EMBL" id="SMRU01000020">
    <property type="protein sequence ID" value="TDF93138.1"/>
    <property type="molecule type" value="Genomic_DNA"/>
</dbReference>
<dbReference type="InterPro" id="IPR051910">
    <property type="entry name" value="ComF/GntX_DNA_util-trans"/>
</dbReference>
<evidence type="ECO:0000259" key="3">
    <source>
        <dbReference type="Pfam" id="PF00156"/>
    </source>
</evidence>
<gene>
    <name evidence="4" type="ORF">E1809_16820</name>
</gene>
<evidence type="ECO:0000313" key="4">
    <source>
        <dbReference type="EMBL" id="TDF93138.1"/>
    </source>
</evidence>
<dbReference type="InterPro" id="IPR000836">
    <property type="entry name" value="PRTase_dom"/>
</dbReference>
<evidence type="ECO:0000256" key="1">
    <source>
        <dbReference type="ARBA" id="ARBA00008007"/>
    </source>
</evidence>
<dbReference type="Proteomes" id="UP000295511">
    <property type="component" value="Unassembled WGS sequence"/>
</dbReference>
<organism evidence="4 5">
    <name type="scientific">Arthrobacter terricola</name>
    <dbReference type="NCBI Taxonomy" id="2547396"/>
    <lineage>
        <taxon>Bacteria</taxon>
        <taxon>Bacillati</taxon>
        <taxon>Actinomycetota</taxon>
        <taxon>Actinomycetes</taxon>
        <taxon>Micrococcales</taxon>
        <taxon>Micrococcaceae</taxon>
        <taxon>Arthrobacter</taxon>
    </lineage>
</organism>
<name>A0A4R5KEW1_9MICC</name>
<accession>A0A4R5KEW1</accession>
<dbReference type="Pfam" id="PF00156">
    <property type="entry name" value="Pribosyltran"/>
    <property type="match status" value="1"/>
</dbReference>
<dbReference type="SUPFAM" id="SSF53271">
    <property type="entry name" value="PRTase-like"/>
    <property type="match status" value="1"/>
</dbReference>
<evidence type="ECO:0000256" key="2">
    <source>
        <dbReference type="SAM" id="MobiDB-lite"/>
    </source>
</evidence>
<evidence type="ECO:0000313" key="5">
    <source>
        <dbReference type="Proteomes" id="UP000295511"/>
    </source>
</evidence>
<dbReference type="AlphaFoldDB" id="A0A4R5KEW1"/>
<dbReference type="PANTHER" id="PTHR47505:SF1">
    <property type="entry name" value="DNA UTILIZATION PROTEIN YHGH"/>
    <property type="match status" value="1"/>
</dbReference>
<dbReference type="InterPro" id="IPR029057">
    <property type="entry name" value="PRTase-like"/>
</dbReference>
<feature type="domain" description="Phosphoribosyltransferase" evidence="3">
    <location>
        <begin position="250"/>
        <end position="290"/>
    </location>
</feature>
<feature type="region of interest" description="Disordered" evidence="2">
    <location>
        <begin position="290"/>
        <end position="315"/>
    </location>
</feature>
<comment type="caution">
    <text evidence="4">The sequence shown here is derived from an EMBL/GenBank/DDBJ whole genome shotgun (WGS) entry which is preliminary data.</text>
</comment>
<feature type="compositionally biased region" description="Basic residues" evidence="2">
    <location>
        <begin position="302"/>
        <end position="315"/>
    </location>
</feature>
<dbReference type="PANTHER" id="PTHR47505">
    <property type="entry name" value="DNA UTILIZATION PROTEIN YHGH"/>
    <property type="match status" value="1"/>
</dbReference>
<comment type="similarity">
    <text evidence="1">Belongs to the ComF/GntX family.</text>
</comment>
<dbReference type="RefSeq" id="WP_133205389.1">
    <property type="nucleotide sequence ID" value="NZ_SMRU01000020.1"/>
</dbReference>
<dbReference type="CDD" id="cd06223">
    <property type="entry name" value="PRTases_typeI"/>
    <property type="match status" value="1"/>
</dbReference>
<keyword evidence="5" id="KW-1185">Reference proteome</keyword>
<proteinExistence type="inferred from homology"/>